<evidence type="ECO:0000256" key="4">
    <source>
        <dbReference type="SAM" id="MobiDB-lite"/>
    </source>
</evidence>
<organism evidence="5 6">
    <name type="scientific">Diaporthe eres</name>
    <name type="common">Phomopsis oblonga</name>
    <dbReference type="NCBI Taxonomy" id="83184"/>
    <lineage>
        <taxon>Eukaryota</taxon>
        <taxon>Fungi</taxon>
        <taxon>Dikarya</taxon>
        <taxon>Ascomycota</taxon>
        <taxon>Pezizomycotina</taxon>
        <taxon>Sordariomycetes</taxon>
        <taxon>Sordariomycetidae</taxon>
        <taxon>Diaporthales</taxon>
        <taxon>Diaporthaceae</taxon>
        <taxon>Diaporthe</taxon>
        <taxon>Diaporthe eres species complex</taxon>
    </lineage>
</organism>
<dbReference type="Gene3D" id="1.25.40.20">
    <property type="entry name" value="Ankyrin repeat-containing domain"/>
    <property type="match status" value="1"/>
</dbReference>
<dbReference type="SMART" id="SM00248">
    <property type="entry name" value="ANK"/>
    <property type="match status" value="8"/>
</dbReference>
<dbReference type="PANTHER" id="PTHR24173:SF74">
    <property type="entry name" value="ANKYRIN REPEAT DOMAIN-CONTAINING PROTEIN 16"/>
    <property type="match status" value="1"/>
</dbReference>
<keyword evidence="6" id="KW-1185">Reference proteome</keyword>
<feature type="repeat" description="ANK" evidence="3">
    <location>
        <begin position="472"/>
        <end position="504"/>
    </location>
</feature>
<gene>
    <name evidence="5" type="ORF">SLS63_005221</name>
</gene>
<dbReference type="InterPro" id="IPR036770">
    <property type="entry name" value="Ankyrin_rpt-contain_sf"/>
</dbReference>
<evidence type="ECO:0008006" key="7">
    <source>
        <dbReference type="Google" id="ProtNLM"/>
    </source>
</evidence>
<comment type="caution">
    <text evidence="5">The sequence shown here is derived from an EMBL/GenBank/DDBJ whole genome shotgun (WGS) entry which is preliminary data.</text>
</comment>
<evidence type="ECO:0000256" key="3">
    <source>
        <dbReference type="PROSITE-ProRule" id="PRU00023"/>
    </source>
</evidence>
<dbReference type="PRINTS" id="PR01415">
    <property type="entry name" value="ANKYRIN"/>
</dbReference>
<dbReference type="SUPFAM" id="SSF48403">
    <property type="entry name" value="Ankyrin repeat"/>
    <property type="match status" value="1"/>
</dbReference>
<feature type="repeat" description="ANK" evidence="3">
    <location>
        <begin position="368"/>
        <end position="400"/>
    </location>
</feature>
<dbReference type="PROSITE" id="PS50088">
    <property type="entry name" value="ANK_REPEAT"/>
    <property type="match status" value="5"/>
</dbReference>
<dbReference type="EMBL" id="JAKNSF020000021">
    <property type="protein sequence ID" value="KAK7731923.1"/>
    <property type="molecule type" value="Genomic_DNA"/>
</dbReference>
<dbReference type="Pfam" id="PF12796">
    <property type="entry name" value="Ank_2"/>
    <property type="match status" value="1"/>
</dbReference>
<evidence type="ECO:0000313" key="6">
    <source>
        <dbReference type="Proteomes" id="UP001430848"/>
    </source>
</evidence>
<dbReference type="PROSITE" id="PS50297">
    <property type="entry name" value="ANK_REP_REGION"/>
    <property type="match status" value="4"/>
</dbReference>
<evidence type="ECO:0000256" key="1">
    <source>
        <dbReference type="ARBA" id="ARBA00022737"/>
    </source>
</evidence>
<keyword evidence="2 3" id="KW-0040">ANK repeat</keyword>
<feature type="repeat" description="ANK" evidence="3">
    <location>
        <begin position="505"/>
        <end position="537"/>
    </location>
</feature>
<name>A0ABR1PC16_DIAER</name>
<evidence type="ECO:0000256" key="2">
    <source>
        <dbReference type="ARBA" id="ARBA00023043"/>
    </source>
</evidence>
<feature type="repeat" description="ANK" evidence="3">
    <location>
        <begin position="576"/>
        <end position="608"/>
    </location>
</feature>
<feature type="region of interest" description="Disordered" evidence="4">
    <location>
        <begin position="717"/>
        <end position="752"/>
    </location>
</feature>
<proteinExistence type="predicted"/>
<evidence type="ECO:0000313" key="5">
    <source>
        <dbReference type="EMBL" id="KAK7731923.1"/>
    </source>
</evidence>
<dbReference type="InterPro" id="IPR002110">
    <property type="entry name" value="Ankyrin_rpt"/>
</dbReference>
<protein>
    <recommendedName>
        <fullName evidence="7">Ankyrin</fullName>
    </recommendedName>
</protein>
<accession>A0ABR1PC16</accession>
<keyword evidence="1" id="KW-0677">Repeat</keyword>
<dbReference type="Pfam" id="PF00023">
    <property type="entry name" value="Ank"/>
    <property type="match status" value="2"/>
</dbReference>
<reference evidence="5 6" key="1">
    <citation type="submission" date="2024-02" db="EMBL/GenBank/DDBJ databases">
        <title>De novo assembly and annotation of 12 fungi associated with fruit tree decline syndrome in Ontario, Canada.</title>
        <authorList>
            <person name="Sulman M."/>
            <person name="Ellouze W."/>
            <person name="Ilyukhin E."/>
        </authorList>
    </citation>
    <scope>NUCLEOTIDE SEQUENCE [LARGE SCALE GENOMIC DNA]</scope>
    <source>
        <strain evidence="5 6">M169</strain>
    </source>
</reference>
<dbReference type="PANTHER" id="PTHR24173">
    <property type="entry name" value="ANKYRIN REPEAT CONTAINING"/>
    <property type="match status" value="1"/>
</dbReference>
<dbReference type="Proteomes" id="UP001430848">
    <property type="component" value="Unassembled WGS sequence"/>
</dbReference>
<sequence>MDPLSISVSVLAVMGAAGFVIKTVKAIEHAPQELIDIADAAKALETTLKDVNNWQSSGHHLSQGLIFHIQRSEQKLLELARYLKDHGLTSPSKLRSPIYYVRYQEKLRDYKRQLSDIRNDLSLVLSAVTYGQTGRIEMDLQQLVISGQVTRGTLTEQAAQFGYLAQKTEEMGIAQVQMVQLLESIKGQGRNGQSELRDHHSASVVRLRHSMQIANEVEEPDKQQLIEPMIRPQKEQQQAKSHCSTICRCVCHRRRRLCTPRSTRDWLGALSVTFAEIRPLSSDCTVPSCARSLSPSASVDVTLPSWLASSMISIWLKAAPVQGPELLLRSRRIIETPAYYTAEQGNLAALRRLYIEGRAGIHDSNPVSGRNTLFDGIFRGHLDVVRFLLDSGADMDAADFCGFTPRDLAFQRVNTACSRELAAQLHTLFRLDEVPDDLEFTAAHRTVLGMSHLDLEDYLSEHPEDINKPDLLGRTPLWWAVRRDDVPKSHALLAHGADPNIANTAGRSPLHNAAAQGNPELVDDLLAHGADVHQRSFEGKTPLQTIGAYGVREEDVLKIMHELLDAGSDIDARDSYGRTPISLCCFDSHIDIARLLLDRGADISIADVRGWLPLHWAIYDGTARVVELYIAHGDCDMTFVAEEGMNVLHFMAERCTAEQVVDAVLAMADVSGVDPDAEDSRGRTAADILEERRSLDVAMFPLDEGTDLKLRRLIEKAGKPSDVPGSPPWSAASTADSWHTARSPLHLGPFQE</sequence>
<feature type="repeat" description="ANK" evidence="3">
    <location>
        <begin position="538"/>
        <end position="575"/>
    </location>
</feature>